<dbReference type="NCBIfam" id="TIGR00254">
    <property type="entry name" value="GGDEF"/>
    <property type="match status" value="1"/>
</dbReference>
<dbReference type="Proteomes" id="UP001268089">
    <property type="component" value="Unassembled WGS sequence"/>
</dbReference>
<evidence type="ECO:0000313" key="6">
    <source>
        <dbReference type="Proteomes" id="UP001268089"/>
    </source>
</evidence>
<organism evidence="5 6">
    <name type="scientific">Rhodoferax saidenbachensis</name>
    <dbReference type="NCBI Taxonomy" id="1484693"/>
    <lineage>
        <taxon>Bacteria</taxon>
        <taxon>Pseudomonadati</taxon>
        <taxon>Pseudomonadota</taxon>
        <taxon>Betaproteobacteria</taxon>
        <taxon>Burkholderiales</taxon>
        <taxon>Comamonadaceae</taxon>
        <taxon>Rhodoferax</taxon>
    </lineage>
</organism>
<sequence>MATKRKYDLVQGEGTMESLRHYRWVAVLMVPLHMSLAFGLQQYVAPPEHPEMVEWASTVKWAHVVICGFVIFSGLLSHAYVRRGKHATAGAIVLQIAIAAGYFYFGAVISIADLVANAGAGPSSFMMICIMFGVLGLMRPGISVPLYTCACMLFAVMLLRAPIDPAHITSAGIIAYVGPMLALLASVIVWNQFVRAVMLRRELSRSNTALMAQQQELAFLADHDTLTGLYNRREFMRMANMELARAARAPCDTQLIMVDLDFFKKVNDQYGHPVGDAVLKQVAALLRSGIRTTDTVARLGGEEFIVLLPDTSREGALAVAEKLRMLVRAEPLVMEDLSVPVTASFGVSGLLRNQQGTVDSIYAAADRALYVAKQLGRDRVEYAEPESSELSSGTAEGLRA</sequence>
<dbReference type="PROSITE" id="PS50887">
    <property type="entry name" value="GGDEF"/>
    <property type="match status" value="1"/>
</dbReference>
<comment type="caution">
    <text evidence="5">The sequence shown here is derived from an EMBL/GenBank/DDBJ whole genome shotgun (WGS) entry which is preliminary data.</text>
</comment>
<dbReference type="PANTHER" id="PTHR45138">
    <property type="entry name" value="REGULATORY COMPONENTS OF SENSORY TRANSDUCTION SYSTEM"/>
    <property type="match status" value="1"/>
</dbReference>
<gene>
    <name evidence="5" type="ORF">J2X15_002232</name>
</gene>
<evidence type="ECO:0000259" key="4">
    <source>
        <dbReference type="PROSITE" id="PS50887"/>
    </source>
</evidence>
<dbReference type="CDD" id="cd01949">
    <property type="entry name" value="GGDEF"/>
    <property type="match status" value="1"/>
</dbReference>
<dbReference type="InterPro" id="IPR000160">
    <property type="entry name" value="GGDEF_dom"/>
</dbReference>
<name>A0ABU1ZQX0_9BURK</name>
<dbReference type="InterPro" id="IPR043128">
    <property type="entry name" value="Rev_trsase/Diguanyl_cyclase"/>
</dbReference>
<feature type="transmembrane region" description="Helical" evidence="3">
    <location>
        <begin position="144"/>
        <end position="161"/>
    </location>
</feature>
<dbReference type="SMART" id="SM00267">
    <property type="entry name" value="GGDEF"/>
    <property type="match status" value="1"/>
</dbReference>
<comment type="catalytic activity">
    <reaction evidence="2">
        <text>2 GTP = 3',3'-c-di-GMP + 2 diphosphate</text>
        <dbReference type="Rhea" id="RHEA:24898"/>
        <dbReference type="ChEBI" id="CHEBI:33019"/>
        <dbReference type="ChEBI" id="CHEBI:37565"/>
        <dbReference type="ChEBI" id="CHEBI:58805"/>
        <dbReference type="EC" id="2.7.7.65"/>
    </reaction>
</comment>
<dbReference type="SUPFAM" id="SSF55073">
    <property type="entry name" value="Nucleotide cyclase"/>
    <property type="match status" value="1"/>
</dbReference>
<reference evidence="5 6" key="1">
    <citation type="submission" date="2023-07" db="EMBL/GenBank/DDBJ databases">
        <title>Sorghum-associated microbial communities from plants grown in Nebraska, USA.</title>
        <authorList>
            <person name="Schachtman D."/>
        </authorList>
    </citation>
    <scope>NUCLEOTIDE SEQUENCE [LARGE SCALE GENOMIC DNA]</scope>
    <source>
        <strain evidence="5 6">BE308</strain>
    </source>
</reference>
<dbReference type="EMBL" id="JAVDXO010000004">
    <property type="protein sequence ID" value="MDR7306946.1"/>
    <property type="molecule type" value="Genomic_DNA"/>
</dbReference>
<dbReference type="PANTHER" id="PTHR45138:SF9">
    <property type="entry name" value="DIGUANYLATE CYCLASE DGCM-RELATED"/>
    <property type="match status" value="1"/>
</dbReference>
<proteinExistence type="predicted"/>
<dbReference type="Gene3D" id="3.30.70.270">
    <property type="match status" value="1"/>
</dbReference>
<dbReference type="EC" id="2.7.7.65" evidence="1"/>
<dbReference type="RefSeq" id="WP_310342696.1">
    <property type="nucleotide sequence ID" value="NZ_JAVDXO010000004.1"/>
</dbReference>
<feature type="transmembrane region" description="Helical" evidence="3">
    <location>
        <begin position="173"/>
        <end position="194"/>
    </location>
</feature>
<evidence type="ECO:0000313" key="5">
    <source>
        <dbReference type="EMBL" id="MDR7306946.1"/>
    </source>
</evidence>
<dbReference type="InterPro" id="IPR050469">
    <property type="entry name" value="Diguanylate_Cyclase"/>
</dbReference>
<feature type="transmembrane region" description="Helical" evidence="3">
    <location>
        <begin position="92"/>
        <end position="112"/>
    </location>
</feature>
<keyword evidence="3" id="KW-1133">Transmembrane helix</keyword>
<evidence type="ECO:0000256" key="3">
    <source>
        <dbReference type="SAM" id="Phobius"/>
    </source>
</evidence>
<evidence type="ECO:0000256" key="1">
    <source>
        <dbReference type="ARBA" id="ARBA00012528"/>
    </source>
</evidence>
<feature type="transmembrane region" description="Helical" evidence="3">
    <location>
        <begin position="61"/>
        <end position="80"/>
    </location>
</feature>
<keyword evidence="3" id="KW-0812">Transmembrane</keyword>
<dbReference type="InterPro" id="IPR029787">
    <property type="entry name" value="Nucleotide_cyclase"/>
</dbReference>
<keyword evidence="3" id="KW-0472">Membrane</keyword>
<feature type="transmembrane region" description="Helical" evidence="3">
    <location>
        <begin position="21"/>
        <end position="41"/>
    </location>
</feature>
<feature type="domain" description="GGDEF" evidence="4">
    <location>
        <begin position="251"/>
        <end position="385"/>
    </location>
</feature>
<protein>
    <recommendedName>
        <fullName evidence="1">diguanylate cyclase</fullName>
        <ecNumber evidence="1">2.7.7.65</ecNumber>
    </recommendedName>
</protein>
<keyword evidence="6" id="KW-1185">Reference proteome</keyword>
<dbReference type="Pfam" id="PF00990">
    <property type="entry name" value="GGDEF"/>
    <property type="match status" value="1"/>
</dbReference>
<evidence type="ECO:0000256" key="2">
    <source>
        <dbReference type="ARBA" id="ARBA00034247"/>
    </source>
</evidence>
<feature type="transmembrane region" description="Helical" evidence="3">
    <location>
        <begin position="118"/>
        <end position="137"/>
    </location>
</feature>
<accession>A0ABU1ZQX0</accession>